<dbReference type="SFLD" id="SFLDG01383">
    <property type="entry name" value="cyclic_pyranopterin_phosphate"/>
    <property type="match status" value="1"/>
</dbReference>
<keyword evidence="9" id="KW-0501">Molybdenum cofactor biosynthesis</keyword>
<organism evidence="12 13">
    <name type="scientific">Turneriella parva (strain ATCC BAA-1111 / DSM 21527 / NCTC 11395 / H)</name>
    <name type="common">Leptospira parva</name>
    <dbReference type="NCBI Taxonomy" id="869212"/>
    <lineage>
        <taxon>Bacteria</taxon>
        <taxon>Pseudomonadati</taxon>
        <taxon>Spirochaetota</taxon>
        <taxon>Spirochaetia</taxon>
        <taxon>Leptospirales</taxon>
        <taxon>Leptospiraceae</taxon>
        <taxon>Turneriella</taxon>
    </lineage>
</organism>
<dbReference type="Pfam" id="PF06463">
    <property type="entry name" value="Mob_synth_C"/>
    <property type="match status" value="1"/>
</dbReference>
<evidence type="ECO:0000256" key="3">
    <source>
        <dbReference type="ARBA" id="ARBA00022691"/>
    </source>
</evidence>
<dbReference type="PROSITE" id="PS51918">
    <property type="entry name" value="RADICAL_SAM"/>
    <property type="match status" value="1"/>
</dbReference>
<dbReference type="GO" id="GO:0005525">
    <property type="term" value="F:GTP binding"/>
    <property type="evidence" value="ECO:0007669"/>
    <property type="project" value="UniProtKB-KW"/>
</dbReference>
<evidence type="ECO:0000256" key="8">
    <source>
        <dbReference type="ARBA" id="ARBA00023134"/>
    </source>
</evidence>
<keyword evidence="2" id="KW-0004">4Fe-4S</keyword>
<evidence type="ECO:0000256" key="5">
    <source>
        <dbReference type="ARBA" id="ARBA00022741"/>
    </source>
</evidence>
<evidence type="ECO:0000259" key="11">
    <source>
        <dbReference type="PROSITE" id="PS51918"/>
    </source>
</evidence>
<protein>
    <submittedName>
        <fullName evidence="12">Cyclic pyranopterin monophosphate synthase subunit MoaA</fullName>
        <ecNumber evidence="12">4.1.99.18</ecNumber>
    </submittedName>
</protein>
<dbReference type="CDD" id="cd01335">
    <property type="entry name" value="Radical_SAM"/>
    <property type="match status" value="1"/>
</dbReference>
<dbReference type="GO" id="GO:0046872">
    <property type="term" value="F:metal ion binding"/>
    <property type="evidence" value="ECO:0007669"/>
    <property type="project" value="UniProtKB-KW"/>
</dbReference>
<evidence type="ECO:0000256" key="1">
    <source>
        <dbReference type="ARBA" id="ARBA00001966"/>
    </source>
</evidence>
<dbReference type="Pfam" id="PF04055">
    <property type="entry name" value="Radical_SAM"/>
    <property type="match status" value="1"/>
</dbReference>
<dbReference type="SMART" id="SM00729">
    <property type="entry name" value="Elp3"/>
    <property type="match status" value="1"/>
</dbReference>
<keyword evidence="13" id="KW-1185">Reference proteome</keyword>
<dbReference type="Gene3D" id="3.20.20.70">
    <property type="entry name" value="Aldolase class I"/>
    <property type="match status" value="1"/>
</dbReference>
<dbReference type="SFLD" id="SFLDS00029">
    <property type="entry name" value="Radical_SAM"/>
    <property type="match status" value="1"/>
</dbReference>
<evidence type="ECO:0000313" key="13">
    <source>
        <dbReference type="Proteomes" id="UP000006048"/>
    </source>
</evidence>
<dbReference type="GO" id="GO:0051539">
    <property type="term" value="F:4 iron, 4 sulfur cluster binding"/>
    <property type="evidence" value="ECO:0007669"/>
    <property type="project" value="UniProtKB-KW"/>
</dbReference>
<dbReference type="InterPro" id="IPR058240">
    <property type="entry name" value="rSAM_sf"/>
</dbReference>
<keyword evidence="10 12" id="KW-0456">Lyase</keyword>
<dbReference type="InterPro" id="IPR013785">
    <property type="entry name" value="Aldolase_TIM"/>
</dbReference>
<dbReference type="PANTHER" id="PTHR22960:SF0">
    <property type="entry name" value="MOLYBDENUM COFACTOR BIOSYNTHESIS PROTEIN 1"/>
    <property type="match status" value="1"/>
</dbReference>
<dbReference type="OrthoDB" id="9763993at2"/>
<keyword evidence="6" id="KW-0408">Iron</keyword>
<gene>
    <name evidence="12" type="ordered locus">Turpa_2485</name>
</gene>
<dbReference type="GO" id="GO:0006777">
    <property type="term" value="P:Mo-molybdopterin cofactor biosynthetic process"/>
    <property type="evidence" value="ECO:0007669"/>
    <property type="project" value="UniProtKB-KW"/>
</dbReference>
<dbReference type="RefSeq" id="WP_014803632.1">
    <property type="nucleotide sequence ID" value="NC_018020.1"/>
</dbReference>
<dbReference type="HOGENOM" id="CLU_009273_0_1_12"/>
<evidence type="ECO:0000256" key="6">
    <source>
        <dbReference type="ARBA" id="ARBA00023004"/>
    </source>
</evidence>
<dbReference type="PATRIC" id="fig|869212.3.peg.2501"/>
<name>I4B769_TURPD</name>
<evidence type="ECO:0000313" key="12">
    <source>
        <dbReference type="EMBL" id="AFM13126.1"/>
    </source>
</evidence>
<dbReference type="GO" id="GO:0061798">
    <property type="term" value="F:GTP 3',8'-cyclase activity"/>
    <property type="evidence" value="ECO:0007669"/>
    <property type="project" value="TreeGrafter"/>
</dbReference>
<feature type="domain" description="Radical SAM core" evidence="11">
    <location>
        <begin position="1"/>
        <end position="215"/>
    </location>
</feature>
<dbReference type="AlphaFoldDB" id="I4B769"/>
<keyword evidence="7" id="KW-0411">Iron-sulfur</keyword>
<dbReference type="GO" id="GO:0061799">
    <property type="term" value="F:cyclic pyranopterin monophosphate synthase activity"/>
    <property type="evidence" value="ECO:0007669"/>
    <property type="project" value="TreeGrafter"/>
</dbReference>
<dbReference type="InterPro" id="IPR006638">
    <property type="entry name" value="Elp3/MiaA/NifB-like_rSAM"/>
</dbReference>
<dbReference type="InterPro" id="IPR040064">
    <property type="entry name" value="MoaA-like"/>
</dbReference>
<evidence type="ECO:0000256" key="9">
    <source>
        <dbReference type="ARBA" id="ARBA00023150"/>
    </source>
</evidence>
<proteinExistence type="predicted"/>
<keyword evidence="5" id="KW-0547">Nucleotide-binding</keyword>
<dbReference type="InterPro" id="IPR007197">
    <property type="entry name" value="rSAM"/>
</dbReference>
<dbReference type="InterPro" id="IPR010505">
    <property type="entry name" value="MoaA_twitch"/>
</dbReference>
<evidence type="ECO:0000256" key="10">
    <source>
        <dbReference type="ARBA" id="ARBA00023239"/>
    </source>
</evidence>
<evidence type="ECO:0000256" key="7">
    <source>
        <dbReference type="ARBA" id="ARBA00023014"/>
    </source>
</evidence>
<keyword evidence="4" id="KW-0479">Metal-binding</keyword>
<dbReference type="EMBL" id="CP002959">
    <property type="protein sequence ID" value="AFM13126.1"/>
    <property type="molecule type" value="Genomic_DNA"/>
</dbReference>
<dbReference type="PANTHER" id="PTHR22960">
    <property type="entry name" value="MOLYBDOPTERIN COFACTOR SYNTHESIS PROTEIN A"/>
    <property type="match status" value="1"/>
</dbReference>
<keyword evidence="8" id="KW-0342">GTP-binding</keyword>
<accession>I4B769</accession>
<dbReference type="SUPFAM" id="SSF102114">
    <property type="entry name" value="Radical SAM enzymes"/>
    <property type="match status" value="1"/>
</dbReference>
<dbReference type="Proteomes" id="UP000006048">
    <property type="component" value="Chromosome"/>
</dbReference>
<dbReference type="KEGG" id="tpx:Turpa_2485"/>
<evidence type="ECO:0000256" key="4">
    <source>
        <dbReference type="ARBA" id="ARBA00022723"/>
    </source>
</evidence>
<reference evidence="12 13" key="1">
    <citation type="submission" date="2012-06" db="EMBL/GenBank/DDBJ databases">
        <title>The complete chromosome of genome of Turneriella parva DSM 21527.</title>
        <authorList>
            <consortium name="US DOE Joint Genome Institute (JGI-PGF)"/>
            <person name="Lucas S."/>
            <person name="Han J."/>
            <person name="Lapidus A."/>
            <person name="Bruce D."/>
            <person name="Goodwin L."/>
            <person name="Pitluck S."/>
            <person name="Peters L."/>
            <person name="Kyrpides N."/>
            <person name="Mavromatis K."/>
            <person name="Ivanova N."/>
            <person name="Mikhailova N."/>
            <person name="Chertkov O."/>
            <person name="Detter J.C."/>
            <person name="Tapia R."/>
            <person name="Han C."/>
            <person name="Land M."/>
            <person name="Hauser L."/>
            <person name="Markowitz V."/>
            <person name="Cheng J.-F."/>
            <person name="Hugenholtz P."/>
            <person name="Woyke T."/>
            <person name="Wu D."/>
            <person name="Gronow S."/>
            <person name="Wellnitz S."/>
            <person name="Brambilla E."/>
            <person name="Klenk H.-P."/>
            <person name="Eisen J.A."/>
        </authorList>
    </citation>
    <scope>NUCLEOTIDE SEQUENCE [LARGE SCALE GENOMIC DNA]</scope>
    <source>
        <strain evidence="13">ATCC BAA-1111 / DSM 21527 / NCTC 11395 / H</strain>
    </source>
</reference>
<dbReference type="SFLD" id="SFLDG01386">
    <property type="entry name" value="main_SPASM_domain-containing"/>
    <property type="match status" value="1"/>
</dbReference>
<dbReference type="SFLD" id="SFLDG01067">
    <property type="entry name" value="SPASM/twitch_domain_containing"/>
    <property type="match status" value="1"/>
</dbReference>
<sequence>MVRRFRKLRLSLTDSCNFACVYCVTGHEAPAEKAQTRVEDFLRWVSAIHAVNPLNEIRLTGGEPTLYRDLVPLVARLSAMGISKISLTTNGFALARLAKPLSAAGLSAVNVSLDALDETIFRVMGGRSPAAVFAGIDAAKAAGLETKINTTLVGEVNDSQILPLLGWAKGKHVTIRFLELMAMGHLHAERSARLVAAEDILSVIATAFEFRALPRAPHATAHYYELDGGYRFGIIGNTSLPFCSDCDRLRLDSHGRIFGCLSSQQSHDLAAEGIDVAAVLRSAMQLKQAEKFTGSQLVMREIGG</sequence>
<keyword evidence="3" id="KW-0949">S-adenosyl-L-methionine</keyword>
<dbReference type="STRING" id="869212.Turpa_2485"/>
<dbReference type="InterPro" id="IPR050105">
    <property type="entry name" value="MoCo_biosynth_MoaA/MoaC"/>
</dbReference>
<comment type="cofactor">
    <cofactor evidence="1">
        <name>[4Fe-4S] cluster</name>
        <dbReference type="ChEBI" id="CHEBI:49883"/>
    </cofactor>
</comment>
<dbReference type="EC" id="4.1.99.18" evidence="12"/>
<evidence type="ECO:0000256" key="2">
    <source>
        <dbReference type="ARBA" id="ARBA00022485"/>
    </source>
</evidence>